<evidence type="ECO:0000256" key="11">
    <source>
        <dbReference type="ARBA" id="ARBA00023152"/>
    </source>
</evidence>
<gene>
    <name evidence="14" type="ORF">SACU0126_LOCUS37754</name>
</gene>
<dbReference type="GO" id="GO:0005524">
    <property type="term" value="F:ATP binding"/>
    <property type="evidence" value="ECO:0007669"/>
    <property type="project" value="UniProtKB-KW"/>
</dbReference>
<proteinExistence type="inferred from homology"/>
<evidence type="ECO:0000256" key="8">
    <source>
        <dbReference type="ARBA" id="ARBA00022777"/>
    </source>
</evidence>
<dbReference type="Pfam" id="PF00224">
    <property type="entry name" value="PK"/>
    <property type="match status" value="1"/>
</dbReference>
<dbReference type="InterPro" id="IPR015813">
    <property type="entry name" value="Pyrv/PenolPyrv_kinase-like_dom"/>
</dbReference>
<comment type="similarity">
    <text evidence="3">Belongs to the pyruvate kinase family.</text>
</comment>
<reference evidence="14" key="1">
    <citation type="submission" date="2021-01" db="EMBL/GenBank/DDBJ databases">
        <authorList>
            <person name="Corre E."/>
            <person name="Pelletier E."/>
            <person name="Niang G."/>
            <person name="Scheremetjew M."/>
            <person name="Finn R."/>
            <person name="Kale V."/>
            <person name="Holt S."/>
            <person name="Cochrane G."/>
            <person name="Meng A."/>
            <person name="Brown T."/>
            <person name="Cohen L."/>
        </authorList>
    </citation>
    <scope>NUCLEOTIDE SEQUENCE</scope>
    <source>
        <strain evidence="14">SPMC142</strain>
    </source>
</reference>
<dbReference type="GO" id="GO:0016301">
    <property type="term" value="F:kinase activity"/>
    <property type="evidence" value="ECO:0007669"/>
    <property type="project" value="UniProtKB-KW"/>
</dbReference>
<dbReference type="GO" id="GO:0004743">
    <property type="term" value="F:pyruvate kinase activity"/>
    <property type="evidence" value="ECO:0007669"/>
    <property type="project" value="UniProtKB-EC"/>
</dbReference>
<dbReference type="InterPro" id="IPR040442">
    <property type="entry name" value="Pyrv_kinase-like_dom_sf"/>
</dbReference>
<evidence type="ECO:0000256" key="6">
    <source>
        <dbReference type="ARBA" id="ARBA00022723"/>
    </source>
</evidence>
<keyword evidence="12" id="KW-0670">Pyruvate</keyword>
<evidence type="ECO:0000256" key="12">
    <source>
        <dbReference type="ARBA" id="ARBA00023317"/>
    </source>
</evidence>
<dbReference type="GO" id="GO:0000287">
    <property type="term" value="F:magnesium ion binding"/>
    <property type="evidence" value="ECO:0007669"/>
    <property type="project" value="InterPro"/>
</dbReference>
<keyword evidence="10" id="KW-0460">Magnesium</keyword>
<comment type="pathway">
    <text evidence="2">Carbohydrate degradation; glycolysis; pyruvate from D-glyceraldehyde 3-phosphate: step 5/5.</text>
</comment>
<protein>
    <recommendedName>
        <fullName evidence="4">pyruvate kinase</fullName>
        <ecNumber evidence="4">2.7.1.40</ecNumber>
    </recommendedName>
</protein>
<name>A0A7S3XBV7_9SPIT</name>
<evidence type="ECO:0000259" key="13">
    <source>
        <dbReference type="Pfam" id="PF00224"/>
    </source>
</evidence>
<evidence type="ECO:0000256" key="10">
    <source>
        <dbReference type="ARBA" id="ARBA00022842"/>
    </source>
</evidence>
<dbReference type="Gene3D" id="3.20.20.60">
    <property type="entry name" value="Phosphoenolpyruvate-binding domains"/>
    <property type="match status" value="1"/>
</dbReference>
<keyword evidence="11" id="KW-0324">Glycolysis</keyword>
<dbReference type="GO" id="GO:0030955">
    <property type="term" value="F:potassium ion binding"/>
    <property type="evidence" value="ECO:0007669"/>
    <property type="project" value="InterPro"/>
</dbReference>
<dbReference type="EMBL" id="HBIQ01119232">
    <property type="protein sequence ID" value="CAE0605987.1"/>
    <property type="molecule type" value="Transcribed_RNA"/>
</dbReference>
<dbReference type="SUPFAM" id="SSF51621">
    <property type="entry name" value="Phosphoenolpyruvate/pyruvate domain"/>
    <property type="match status" value="1"/>
</dbReference>
<evidence type="ECO:0000256" key="1">
    <source>
        <dbReference type="ARBA" id="ARBA00001958"/>
    </source>
</evidence>
<keyword evidence="5" id="KW-0808">Transferase</keyword>
<evidence type="ECO:0000256" key="5">
    <source>
        <dbReference type="ARBA" id="ARBA00022679"/>
    </source>
</evidence>
<dbReference type="AlphaFoldDB" id="A0A7S3XBV7"/>
<evidence type="ECO:0000256" key="7">
    <source>
        <dbReference type="ARBA" id="ARBA00022741"/>
    </source>
</evidence>
<dbReference type="UniPathway" id="UPA00109">
    <property type="reaction ID" value="UER00188"/>
</dbReference>
<evidence type="ECO:0000256" key="9">
    <source>
        <dbReference type="ARBA" id="ARBA00022840"/>
    </source>
</evidence>
<evidence type="ECO:0000313" key="14">
    <source>
        <dbReference type="EMBL" id="CAE0605987.1"/>
    </source>
</evidence>
<comment type="cofactor">
    <cofactor evidence="1">
        <name>K(+)</name>
        <dbReference type="ChEBI" id="CHEBI:29103"/>
    </cofactor>
</comment>
<dbReference type="InterPro" id="IPR001697">
    <property type="entry name" value="Pyr_Knase"/>
</dbReference>
<keyword evidence="6" id="KW-0479">Metal-binding</keyword>
<evidence type="ECO:0000256" key="4">
    <source>
        <dbReference type="ARBA" id="ARBA00012142"/>
    </source>
</evidence>
<accession>A0A7S3XBV7</accession>
<organism evidence="14">
    <name type="scientific">Strombidinopsis acuminata</name>
    <dbReference type="NCBI Taxonomy" id="141414"/>
    <lineage>
        <taxon>Eukaryota</taxon>
        <taxon>Sar</taxon>
        <taxon>Alveolata</taxon>
        <taxon>Ciliophora</taxon>
        <taxon>Intramacronucleata</taxon>
        <taxon>Spirotrichea</taxon>
        <taxon>Choreotrichia</taxon>
        <taxon>Choreotrichida</taxon>
        <taxon>Strombidinopsidae</taxon>
        <taxon>Strombidinopsis</taxon>
    </lineage>
</organism>
<keyword evidence="7" id="KW-0547">Nucleotide-binding</keyword>
<dbReference type="InterPro" id="IPR015793">
    <property type="entry name" value="Pyrv_Knase_brl"/>
</dbReference>
<dbReference type="EC" id="2.7.1.40" evidence="4"/>
<evidence type="ECO:0000256" key="2">
    <source>
        <dbReference type="ARBA" id="ARBA00004997"/>
    </source>
</evidence>
<keyword evidence="9" id="KW-0067">ATP-binding</keyword>
<feature type="domain" description="Pyruvate kinase barrel" evidence="13">
    <location>
        <begin position="140"/>
        <end position="269"/>
    </location>
</feature>
<evidence type="ECO:0000256" key="3">
    <source>
        <dbReference type="ARBA" id="ARBA00008663"/>
    </source>
</evidence>
<sequence length="274" mass="31180">MYERGDINVGKLLQRLPKAVREQVCADSFLDECWAIFKKYDARDTEKLEGVKLWQALLEALPATYRDAILANQYNWSLQQDSVYTFTGCGRTNEPAVSYIKFPEYVKFTLALIMHKYNSNAQVLDCKMALKPQELDHSKRKTKVVASLGPASWSEEMIIKMIEAGTDIFRLNCSHRRGGDFERVYPLIRKHSRRLGKRVECLGDLQGPKFRVGELAGDPVPLVEGEILEFGICKDDNDTIKPGRITMKPTIEQKALMQAAKVGIDLLIEEPLRL</sequence>
<dbReference type="PANTHER" id="PTHR11817">
    <property type="entry name" value="PYRUVATE KINASE"/>
    <property type="match status" value="1"/>
</dbReference>
<keyword evidence="8" id="KW-0418">Kinase</keyword>